<reference evidence="10 11" key="1">
    <citation type="journal article" date="2019" name="Int. J. Syst. Evol. Microbiol.">
        <title>The Global Catalogue of Microorganisms (GCM) 10K type strain sequencing project: providing services to taxonomists for standard genome sequencing and annotation.</title>
        <authorList>
            <consortium name="The Broad Institute Genomics Platform"/>
            <consortium name="The Broad Institute Genome Sequencing Center for Infectious Disease"/>
            <person name="Wu L."/>
            <person name="Ma J."/>
        </authorList>
    </citation>
    <scope>NUCLEOTIDE SEQUENCE [LARGE SCALE GENOMIC DNA]</scope>
    <source>
        <strain evidence="10 11">JCM 4805</strain>
    </source>
</reference>
<feature type="region of interest" description="Disordered" evidence="7">
    <location>
        <begin position="367"/>
        <end position="398"/>
    </location>
</feature>
<dbReference type="GO" id="GO:0016301">
    <property type="term" value="F:kinase activity"/>
    <property type="evidence" value="ECO:0007669"/>
    <property type="project" value="UniProtKB-KW"/>
</dbReference>
<evidence type="ECO:0000259" key="8">
    <source>
        <dbReference type="Pfam" id="PF00288"/>
    </source>
</evidence>
<dbReference type="Gene3D" id="3.30.70.890">
    <property type="entry name" value="GHMP kinase, C-terminal domain"/>
    <property type="match status" value="1"/>
</dbReference>
<evidence type="ECO:0000256" key="7">
    <source>
        <dbReference type="SAM" id="MobiDB-lite"/>
    </source>
</evidence>
<feature type="domain" description="GHMP kinase N-terminal" evidence="8">
    <location>
        <begin position="95"/>
        <end position="178"/>
    </location>
</feature>
<dbReference type="PANTHER" id="PTHR31814">
    <property type="match status" value="1"/>
</dbReference>
<protein>
    <recommendedName>
        <fullName evidence="2">phosphomevalonate kinase</fullName>
        <ecNumber evidence="2">2.7.4.2</ecNumber>
    </recommendedName>
</protein>
<dbReference type="InterPro" id="IPR035102">
    <property type="entry name" value="Phosphomevalonate_kinase"/>
</dbReference>
<dbReference type="RefSeq" id="WP_346095364.1">
    <property type="nucleotide sequence ID" value="NZ_BAAABY010000023.1"/>
</dbReference>
<evidence type="ECO:0000313" key="11">
    <source>
        <dbReference type="Proteomes" id="UP001500909"/>
    </source>
</evidence>
<name>A0ABN0ZZ47_9ACTN</name>
<organism evidence="10 11">
    <name type="scientific">Streptomyces olivaceiscleroticus</name>
    <dbReference type="NCBI Taxonomy" id="68245"/>
    <lineage>
        <taxon>Bacteria</taxon>
        <taxon>Bacillati</taxon>
        <taxon>Actinomycetota</taxon>
        <taxon>Actinomycetes</taxon>
        <taxon>Kitasatosporales</taxon>
        <taxon>Streptomycetaceae</taxon>
        <taxon>Streptomyces</taxon>
    </lineage>
</organism>
<comment type="caution">
    <text evidence="10">The sequence shown here is derived from an EMBL/GenBank/DDBJ whole genome shotgun (WGS) entry which is preliminary data.</text>
</comment>
<evidence type="ECO:0000256" key="1">
    <source>
        <dbReference type="ARBA" id="ARBA00005017"/>
    </source>
</evidence>
<dbReference type="NCBIfam" id="TIGR01220">
    <property type="entry name" value="Pmev_kin_Gr_pos"/>
    <property type="match status" value="1"/>
</dbReference>
<dbReference type="InterPro" id="IPR006204">
    <property type="entry name" value="GHMP_kinase_N_dom"/>
</dbReference>
<dbReference type="EC" id="2.7.4.2" evidence="2"/>
<evidence type="ECO:0000256" key="4">
    <source>
        <dbReference type="ARBA" id="ARBA00022741"/>
    </source>
</evidence>
<evidence type="ECO:0000313" key="10">
    <source>
        <dbReference type="EMBL" id="GAA0463484.1"/>
    </source>
</evidence>
<dbReference type="InterPro" id="IPR013750">
    <property type="entry name" value="GHMP_kinase_C_dom"/>
</dbReference>
<dbReference type="Proteomes" id="UP001500909">
    <property type="component" value="Unassembled WGS sequence"/>
</dbReference>
<dbReference type="InterPro" id="IPR036554">
    <property type="entry name" value="GHMP_kinase_C_sf"/>
</dbReference>
<dbReference type="PANTHER" id="PTHR31814:SF2">
    <property type="entry name" value="PHOSPHOMEVALONATE KINASE"/>
    <property type="match status" value="1"/>
</dbReference>
<comment type="pathway">
    <text evidence="1">Isoprenoid biosynthesis; isopentenyl diphosphate biosynthesis via mevalonate pathway; isopentenyl diphosphate from (R)-mevalonate: step 2/3.</text>
</comment>
<keyword evidence="11" id="KW-1185">Reference proteome</keyword>
<keyword evidence="5 10" id="KW-0418">Kinase</keyword>
<evidence type="ECO:0000256" key="3">
    <source>
        <dbReference type="ARBA" id="ARBA00022679"/>
    </source>
</evidence>
<feature type="domain" description="GHMP kinase C-terminal" evidence="9">
    <location>
        <begin position="285"/>
        <end position="350"/>
    </location>
</feature>
<dbReference type="InterPro" id="IPR014721">
    <property type="entry name" value="Ribsml_uS5_D2-typ_fold_subgr"/>
</dbReference>
<accession>A0ABN0ZZ47</accession>
<gene>
    <name evidence="10" type="ORF">GCM10010361_29220</name>
</gene>
<dbReference type="Pfam" id="PF08544">
    <property type="entry name" value="GHMP_kinases_C"/>
    <property type="match status" value="1"/>
</dbReference>
<dbReference type="Gene3D" id="3.30.230.10">
    <property type="match status" value="1"/>
</dbReference>
<dbReference type="PRINTS" id="PR00959">
    <property type="entry name" value="MEVGALKINASE"/>
</dbReference>
<dbReference type="SUPFAM" id="SSF55060">
    <property type="entry name" value="GHMP Kinase, C-terminal domain"/>
    <property type="match status" value="1"/>
</dbReference>
<dbReference type="InterPro" id="IPR020568">
    <property type="entry name" value="Ribosomal_Su5_D2-typ_SF"/>
</dbReference>
<evidence type="ECO:0000259" key="9">
    <source>
        <dbReference type="Pfam" id="PF08544"/>
    </source>
</evidence>
<evidence type="ECO:0000256" key="5">
    <source>
        <dbReference type="ARBA" id="ARBA00022777"/>
    </source>
</evidence>
<evidence type="ECO:0000256" key="2">
    <source>
        <dbReference type="ARBA" id="ARBA00012958"/>
    </source>
</evidence>
<sequence length="398" mass="42109">MTDSVTVEAPGKLMIAGEYAVLTPGQPAIVTAVDRCVTVTATRPQHTGSDVELVTDLCDRPVPLRRTRDGLCAVQQGDNAYLAGPLAHLVRVVETVDALHAELARPPARVRLEACSALHHDGRKLGLGSSGAVTVAATRALLAFVGMPMTAEAHFRIALLASISVDHGPSGADLAASTWPDGWVHYSAPDRTALLRYRREHGVLATLHAPWSGLSVRVLPPPSTLTLVAGWSRAPASTTDRVRQLRDCCWWQSHSRRCFQHRSAIGVDAMAHALEQHDDAHVLSAFRDSGTVLAHLDREVGLRIFTPALTALCEAARKCGAPAKPSGAGGGDCGIALLPAGTDREALQRLWAQAGITPLALRSAAGARPASVPMSQPIGPRPSDGLRRAFTAPTVRNA</sequence>
<evidence type="ECO:0000256" key="6">
    <source>
        <dbReference type="ARBA" id="ARBA00022840"/>
    </source>
</evidence>
<proteinExistence type="predicted"/>
<dbReference type="EMBL" id="BAAABY010000023">
    <property type="protein sequence ID" value="GAA0463484.1"/>
    <property type="molecule type" value="Genomic_DNA"/>
</dbReference>
<dbReference type="Pfam" id="PF00288">
    <property type="entry name" value="GHMP_kinases_N"/>
    <property type="match status" value="1"/>
</dbReference>
<keyword evidence="4" id="KW-0547">Nucleotide-binding</keyword>
<keyword evidence="3" id="KW-0808">Transferase</keyword>
<dbReference type="SUPFAM" id="SSF54211">
    <property type="entry name" value="Ribosomal protein S5 domain 2-like"/>
    <property type="match status" value="1"/>
</dbReference>
<keyword evidence="6" id="KW-0067">ATP-binding</keyword>
<dbReference type="InterPro" id="IPR005917">
    <property type="entry name" value="Pmev_kinase_bact"/>
</dbReference>